<dbReference type="PANTHER" id="PTHR37953:SF1">
    <property type="entry name" value="UPF0127 PROTEIN MJ1496"/>
    <property type="match status" value="1"/>
</dbReference>
<dbReference type="Proteomes" id="UP000029221">
    <property type="component" value="Unassembled WGS sequence"/>
</dbReference>
<keyword evidence="2" id="KW-1185">Reference proteome</keyword>
<gene>
    <name evidence="1" type="ORF">JCM19294_1783</name>
</gene>
<reference evidence="1" key="1">
    <citation type="journal article" date="2014" name="Genome Announc.">
        <title>Draft Genome Sequences of Marine Flavobacterium Nonlabens Strains NR17, NR24, NR27, NR32, NR33, and Ara13.</title>
        <authorList>
            <person name="Nakanishi M."/>
            <person name="Meirelles P."/>
            <person name="Suzuki R."/>
            <person name="Takatani N."/>
            <person name="Mino S."/>
            <person name="Suda W."/>
            <person name="Oshima K."/>
            <person name="Hattori M."/>
            <person name="Ohkuma M."/>
            <person name="Hosokawa M."/>
            <person name="Miyashita K."/>
            <person name="Thompson F.L."/>
            <person name="Niwa A."/>
            <person name="Sawabe T."/>
            <person name="Sawabe T."/>
        </authorList>
    </citation>
    <scope>NUCLEOTIDE SEQUENCE [LARGE SCALE GENOMIC DNA]</scope>
    <source>
        <strain evidence="1">JCM 19294</strain>
    </source>
</reference>
<dbReference type="EMBL" id="BBML01000002">
    <property type="protein sequence ID" value="GAK96270.1"/>
    <property type="molecule type" value="Genomic_DNA"/>
</dbReference>
<evidence type="ECO:0008006" key="3">
    <source>
        <dbReference type="Google" id="ProtNLM"/>
    </source>
</evidence>
<dbReference type="STRING" id="319236.BST91_08815"/>
<proteinExistence type="predicted"/>
<comment type="caution">
    <text evidence="1">The sequence shown here is derived from an EMBL/GenBank/DDBJ whole genome shotgun (WGS) entry which is preliminary data.</text>
</comment>
<name>A0A090PZR3_9FLAO</name>
<protein>
    <recommendedName>
        <fullName evidence="3">DUF192 domain-containing protein</fullName>
    </recommendedName>
</protein>
<dbReference type="Pfam" id="PF02643">
    <property type="entry name" value="DUF192"/>
    <property type="match status" value="1"/>
</dbReference>
<dbReference type="PANTHER" id="PTHR37953">
    <property type="entry name" value="UPF0127 PROTEIN MJ1496"/>
    <property type="match status" value="1"/>
</dbReference>
<dbReference type="AlphaFoldDB" id="A0A090PZR3"/>
<organism evidence="1 2">
    <name type="scientific">Nonlabens tegetincola</name>
    <dbReference type="NCBI Taxonomy" id="323273"/>
    <lineage>
        <taxon>Bacteria</taxon>
        <taxon>Pseudomonadati</taxon>
        <taxon>Bacteroidota</taxon>
        <taxon>Flavobacteriia</taxon>
        <taxon>Flavobacteriales</taxon>
        <taxon>Flavobacteriaceae</taxon>
        <taxon>Nonlabens</taxon>
    </lineage>
</organism>
<dbReference type="InterPro" id="IPR003795">
    <property type="entry name" value="DUF192"/>
</dbReference>
<evidence type="ECO:0000313" key="2">
    <source>
        <dbReference type="Proteomes" id="UP000029221"/>
    </source>
</evidence>
<accession>A0A090PZR3</accession>
<evidence type="ECO:0000313" key="1">
    <source>
        <dbReference type="EMBL" id="GAK96270.1"/>
    </source>
</evidence>
<dbReference type="eggNOG" id="COG1430">
    <property type="taxonomic scope" value="Bacteria"/>
</dbReference>
<sequence>MIGCKKPFNQQFSEEDLTFKYQAKAYIIDQNTLDTLSSIKLQIAETDLQIAKGLMWRDSLLPNQGMLFLLKHNYQAGFYMKNTSIPLDIVYVDSTNSITQIYENTTPYSDSIYQSYYVIDKVIEVPAGTTSKNNWKAGDHLIYNHIK</sequence>
<dbReference type="Gene3D" id="2.60.120.1140">
    <property type="entry name" value="Protein of unknown function DUF192"/>
    <property type="match status" value="1"/>
</dbReference>
<dbReference type="InterPro" id="IPR038695">
    <property type="entry name" value="Saro_0823-like_sf"/>
</dbReference>